<dbReference type="AlphaFoldDB" id="A0A0W0HA48"/>
<keyword evidence="2" id="KW-1185">Reference proteome</keyword>
<dbReference type="Pfam" id="PF11162">
    <property type="entry name" value="DUF2946"/>
    <property type="match status" value="1"/>
</dbReference>
<evidence type="ECO:0000313" key="2">
    <source>
        <dbReference type="Proteomes" id="UP000053048"/>
    </source>
</evidence>
<proteinExistence type="predicted"/>
<name>A0A0W0HA48_PSEVI</name>
<organism evidence="1 2">
    <name type="scientific">Pseudomonas viridiflava ICMP 13104</name>
    <dbReference type="NCBI Taxonomy" id="1198305"/>
    <lineage>
        <taxon>Bacteria</taxon>
        <taxon>Pseudomonadati</taxon>
        <taxon>Pseudomonadota</taxon>
        <taxon>Gammaproteobacteria</taxon>
        <taxon>Pseudomonadales</taxon>
        <taxon>Pseudomonadaceae</taxon>
        <taxon>Pseudomonas</taxon>
    </lineage>
</organism>
<gene>
    <name evidence="1" type="ORF">AO067_00610</name>
</gene>
<evidence type="ECO:0000313" key="1">
    <source>
        <dbReference type="EMBL" id="KTB57673.1"/>
    </source>
</evidence>
<dbReference type="Proteomes" id="UP000053048">
    <property type="component" value="Unassembled WGS sequence"/>
</dbReference>
<reference evidence="1 2" key="1">
    <citation type="submission" date="2015-09" db="EMBL/GenBank/DDBJ databases">
        <title>Genome sequence of ICMP 13104.</title>
        <authorList>
            <person name="Visnovsky S."/>
            <person name="Lu A."/>
            <person name="Panda P."/>
            <person name="Pitman A."/>
        </authorList>
    </citation>
    <scope>NUCLEOTIDE SEQUENCE [LARGE SCALE GENOMIC DNA]</scope>
    <source>
        <strain evidence="1 2">ICMP 13104</strain>
    </source>
</reference>
<dbReference type="EMBL" id="LKEJ01000161">
    <property type="protein sequence ID" value="KTB57673.1"/>
    <property type="molecule type" value="Genomic_DNA"/>
</dbReference>
<comment type="caution">
    <text evidence="1">The sequence shown here is derived from an EMBL/GenBank/DDBJ whole genome shotgun (WGS) entry which is preliminary data.</text>
</comment>
<accession>A0A0W0HA48</accession>
<protein>
    <submittedName>
        <fullName evidence="1">Copper oxidase</fullName>
    </submittedName>
</protein>
<dbReference type="InterPro" id="IPR021333">
    <property type="entry name" value="DUF2946"/>
</dbReference>
<sequence>MNATRRRNSSTSPRNNRGVWLSLFAMLMIFIGPLVSQSMPMDQHAGMSMSMPASMDMSADSHAHHGAEHAMPADTGMSDHALWAKCGYCTLLFSCPALPQVLELVAAPPPRPGDFFALQPLQGHAHKPIFPNARSRAPPTLITV</sequence>